<dbReference type="PROSITE" id="PS51891">
    <property type="entry name" value="CENP_V_GFA"/>
    <property type="match status" value="1"/>
</dbReference>
<dbReference type="Gene3D" id="2.170.150.70">
    <property type="match status" value="1"/>
</dbReference>
<reference evidence="7 10" key="3">
    <citation type="submission" date="2017-05" db="EMBL/GenBank/DDBJ databases">
        <authorList>
            <person name="Song R."/>
            <person name="Chenine A.L."/>
            <person name="Ruprecht R.M."/>
        </authorList>
    </citation>
    <scope>NUCLEOTIDE SEQUENCE [LARGE SCALE GENOMIC DNA]</scope>
    <source>
        <strain evidence="7 10">S567_C10_BS</strain>
    </source>
</reference>
<evidence type="ECO:0000256" key="2">
    <source>
        <dbReference type="ARBA" id="ARBA00022723"/>
    </source>
</evidence>
<dbReference type="Proteomes" id="UP000045039">
    <property type="component" value="Unassembled WGS sequence"/>
</dbReference>
<dbReference type="AlphaFoldDB" id="A0A069Q079"/>
<dbReference type="EMBL" id="NSNE01000002">
    <property type="protein sequence ID" value="RPM21616.1"/>
    <property type="molecule type" value="Genomic_DNA"/>
</dbReference>
<evidence type="ECO:0000313" key="10">
    <source>
        <dbReference type="Proteomes" id="UP000194857"/>
    </source>
</evidence>
<dbReference type="GO" id="GO:0016846">
    <property type="term" value="F:carbon-sulfur lyase activity"/>
    <property type="evidence" value="ECO:0007669"/>
    <property type="project" value="InterPro"/>
</dbReference>
<reference evidence="8 11" key="5">
    <citation type="submission" date="2019-01" db="EMBL/GenBank/DDBJ databases">
        <title>The Pseudomonas aeruginosa pan-genome provides new insights on its population structure, horizontal gene transfer and pathogenicity.</title>
        <authorList>
            <person name="Freschi L."/>
            <person name="Vincent A.T."/>
            <person name="Jeukens J."/>
            <person name="Emond-Rheault J.-G."/>
            <person name="Kukavica-Ibrulj I."/>
            <person name="Dupont M.-J."/>
            <person name="Charette S.J."/>
            <person name="Boyle B."/>
            <person name="Levesque R.C."/>
        </authorList>
    </citation>
    <scope>NUCLEOTIDE SEQUENCE [LARGE SCALE GENOMIC DNA]</scope>
    <source>
        <strain evidence="8 11">PA-W36</strain>
    </source>
</reference>
<dbReference type="SUPFAM" id="SSF51316">
    <property type="entry name" value="Mss4-like"/>
    <property type="match status" value="1"/>
</dbReference>
<dbReference type="Proteomes" id="UP000284767">
    <property type="component" value="Unassembled WGS sequence"/>
</dbReference>
<dbReference type="RefSeq" id="WP_003114600.1">
    <property type="nucleotide sequence ID" value="NZ_AP014839.1"/>
</dbReference>
<gene>
    <name evidence="7" type="ORF">CAZ10_28905</name>
    <name evidence="6" type="ORF">GNQ48_01345</name>
    <name evidence="8" type="ORF">IPC1295_04950</name>
    <name evidence="5" type="ORF">PAERUG_P19_London_7_VIM_2_05_10_02349</name>
</gene>
<feature type="domain" description="CENP-V/GFA" evidence="4">
    <location>
        <begin position="3"/>
        <end position="111"/>
    </location>
</feature>
<dbReference type="InterPro" id="IPR052355">
    <property type="entry name" value="CENP-V-like"/>
</dbReference>
<comment type="caution">
    <text evidence="6">The sequence shown here is derived from an EMBL/GenBank/DDBJ whole genome shotgun (WGS) entry which is preliminary data.</text>
</comment>
<dbReference type="Proteomes" id="UP000194857">
    <property type="component" value="Unassembled WGS sequence"/>
</dbReference>
<evidence type="ECO:0000313" key="12">
    <source>
        <dbReference type="Proteomes" id="UP000433532"/>
    </source>
</evidence>
<dbReference type="Pfam" id="PF04828">
    <property type="entry name" value="GFA"/>
    <property type="match status" value="1"/>
</dbReference>
<accession>A0A1S1BYN1</accession>
<keyword evidence="3" id="KW-0862">Zinc</keyword>
<organism evidence="6 12">
    <name type="scientific">Pseudomonas aeruginosa</name>
    <dbReference type="NCBI Taxonomy" id="287"/>
    <lineage>
        <taxon>Bacteria</taxon>
        <taxon>Pseudomonadati</taxon>
        <taxon>Pseudomonadota</taxon>
        <taxon>Gammaproteobacteria</taxon>
        <taxon>Pseudomonadales</taxon>
        <taxon>Pseudomonadaceae</taxon>
        <taxon>Pseudomonas</taxon>
    </lineage>
</organism>
<comment type="similarity">
    <text evidence="1">Belongs to the Gfa family.</text>
</comment>
<dbReference type="EMBL" id="CVVU01000144">
    <property type="protein sequence ID" value="CRO71840.1"/>
    <property type="molecule type" value="Genomic_DNA"/>
</dbReference>
<accession>A0A069Q079</accession>
<protein>
    <submittedName>
        <fullName evidence="7">Aldehyde-activating protein</fullName>
    </submittedName>
    <submittedName>
        <fullName evidence="6">GFA family protein</fullName>
    </submittedName>
    <submittedName>
        <fullName evidence="5">Glutathione-dependent formaldehyde-activating enzyme</fullName>
    </submittedName>
</protein>
<dbReference type="PANTHER" id="PTHR28620:SF1">
    <property type="entry name" value="CENP-V_GFA DOMAIN-CONTAINING PROTEIN"/>
    <property type="match status" value="1"/>
</dbReference>
<evidence type="ECO:0000313" key="5">
    <source>
        <dbReference type="EMBL" id="CRO71840.1"/>
    </source>
</evidence>
<dbReference type="GO" id="GO:0046872">
    <property type="term" value="F:metal ion binding"/>
    <property type="evidence" value="ECO:0007669"/>
    <property type="project" value="UniProtKB-KW"/>
</dbReference>
<dbReference type="InterPro" id="IPR006913">
    <property type="entry name" value="CENP-V/GFA"/>
</dbReference>
<evidence type="ECO:0000313" key="7">
    <source>
        <dbReference type="EMBL" id="OTI56806.1"/>
    </source>
</evidence>
<reference evidence="5" key="1">
    <citation type="submission" date="2015-06" db="EMBL/GenBank/DDBJ databases">
        <authorList>
            <person name="Radhakrishnan R."/>
            <person name="Underwood A."/>
            <person name="Al-Shahib A."/>
        </authorList>
    </citation>
    <scope>NUCLEOTIDE SEQUENCE</scope>
    <source>
        <strain evidence="5">P19_London_7_VIM_2_05_10</strain>
    </source>
</reference>
<reference evidence="9" key="2">
    <citation type="submission" date="2015-06" db="EMBL/GenBank/DDBJ databases">
        <authorList>
            <person name="Radhakrishnan Rajesh"/>
            <person name="Underwood Anthony"/>
            <person name="Al-Shahib Ali"/>
        </authorList>
    </citation>
    <scope>NUCLEOTIDE SEQUENCE [LARGE SCALE GENOMIC DNA]</scope>
    <source>
        <strain evidence="9">P19_London_7_VIM_2_05_10</strain>
    </source>
</reference>
<evidence type="ECO:0000313" key="11">
    <source>
        <dbReference type="Proteomes" id="UP000284767"/>
    </source>
</evidence>
<dbReference type="PANTHER" id="PTHR28620">
    <property type="entry name" value="CENTROMERE PROTEIN V"/>
    <property type="match status" value="1"/>
</dbReference>
<evidence type="ECO:0000259" key="4">
    <source>
        <dbReference type="PROSITE" id="PS51891"/>
    </source>
</evidence>
<dbReference type="eggNOG" id="COG3791">
    <property type="taxonomic scope" value="Bacteria"/>
</dbReference>
<reference evidence="6 12" key="6">
    <citation type="submission" date="2019-11" db="EMBL/GenBank/DDBJ databases">
        <title>Genomes of ocular Pseudomonas aeruginosa isolates.</title>
        <authorList>
            <person name="Khan M."/>
            <person name="Rice S.A."/>
            <person name="Willcox M.D.P."/>
            <person name="Stapleton F."/>
        </authorList>
    </citation>
    <scope>NUCLEOTIDE SEQUENCE [LARGE SCALE GENOMIC DNA]</scope>
    <source>
        <strain evidence="6 12">PA221</strain>
    </source>
</reference>
<keyword evidence="2" id="KW-0479">Metal-binding</keyword>
<dbReference type="EMBL" id="WOAD01000001">
    <property type="protein sequence ID" value="MUI33632.1"/>
    <property type="molecule type" value="Genomic_DNA"/>
</dbReference>
<evidence type="ECO:0000256" key="1">
    <source>
        <dbReference type="ARBA" id="ARBA00005495"/>
    </source>
</evidence>
<evidence type="ECO:0000313" key="9">
    <source>
        <dbReference type="Proteomes" id="UP000045039"/>
    </source>
</evidence>
<evidence type="ECO:0000256" key="3">
    <source>
        <dbReference type="ARBA" id="ARBA00022833"/>
    </source>
</evidence>
<dbReference type="InterPro" id="IPR011057">
    <property type="entry name" value="Mss4-like_sf"/>
</dbReference>
<sequence>MNYRGSCHCGTIAYEVEGDLDQVIQCNCSLCSRRGWLLWFVPRDRLALKTPASAMHTYTFNTHRLQHHFCPTCGCAPFSEGIGPDGQAMAAVNARCLEDIDANALPVQHYDGRNA</sequence>
<name>A0A069Q079_PSEAI</name>
<evidence type="ECO:0000313" key="8">
    <source>
        <dbReference type="EMBL" id="RPM21616.1"/>
    </source>
</evidence>
<proteinExistence type="inferred from homology"/>
<dbReference type="Proteomes" id="UP000433532">
    <property type="component" value="Unassembled WGS sequence"/>
</dbReference>
<dbReference type="EMBL" id="NFFZ01000020">
    <property type="protein sequence ID" value="OTI56806.1"/>
    <property type="molecule type" value="Genomic_DNA"/>
</dbReference>
<evidence type="ECO:0000313" key="6">
    <source>
        <dbReference type="EMBL" id="MUI33632.1"/>
    </source>
</evidence>
<reference evidence="8 11" key="4">
    <citation type="submission" date="2017-08" db="EMBL/GenBank/DDBJ databases">
        <authorList>
            <person name="Feschi L."/>
            <person name="Jeukens J."/>
            <person name="Emond-Rheault J.-G."/>
            <person name="Kukavica-Ibrulj I."/>
            <person name="Boyle B."/>
            <person name="Levesque R.C."/>
        </authorList>
    </citation>
    <scope>NUCLEOTIDE SEQUENCE [LARGE SCALE GENOMIC DNA]</scope>
    <source>
        <strain evidence="8 11">PA-W36</strain>
    </source>
</reference>